<dbReference type="GO" id="GO:0022857">
    <property type="term" value="F:transmembrane transporter activity"/>
    <property type="evidence" value="ECO:0007669"/>
    <property type="project" value="InterPro"/>
</dbReference>
<feature type="transmembrane region" description="Helical" evidence="6">
    <location>
        <begin position="405"/>
        <end position="426"/>
    </location>
</feature>
<dbReference type="PANTHER" id="PTHR23505:SF79">
    <property type="entry name" value="PROTEIN SPINSTER"/>
    <property type="match status" value="1"/>
</dbReference>
<dbReference type="AlphaFoldDB" id="A0A1T5A920"/>
<dbReference type="PROSITE" id="PS50850">
    <property type="entry name" value="MFS"/>
    <property type="match status" value="1"/>
</dbReference>
<sequence>MHMEKGRIRDWLVVLLLMAALILSFVDRIGLSLLVDPIRADLGISDAEIGLLQGIAFGLFFAVMGLPLGWLADRWSRKGTIMLGVGMWSVATAACGLAANFPQLLLARIGVGAGEAGLAPASYSIVHDRFPREQLGRAISLFQVGGVLGAGLALLITGYVYRYFTGGGGADLPLIGGLRPWQQTFLAIATPGLLFLILIAAIREPERVAGPADGAGTGEPRGFAAMVAAVRSRIGLYLPLFVGMSGVIMTSYALVSWMPAVLGREFHWPAEVIGVRYGLVVLSASPVGLLAGGWLADALLRSGSGNAHVRVVALAALLGLPFALALALPSGPMGLLLVVGGLHFAASMPMGVVPAFLQLATPPAARAQVSGLYVLFINVVGLGLGPTLVGLLSTGMGPDAASLRLSMALVIGPAMLAAAAVLAWLARSTGHGFAADVRPAYGS</sequence>
<feature type="transmembrane region" description="Helical" evidence="6">
    <location>
        <begin position="181"/>
        <end position="202"/>
    </location>
</feature>
<dbReference type="SUPFAM" id="SSF103473">
    <property type="entry name" value="MFS general substrate transporter"/>
    <property type="match status" value="1"/>
</dbReference>
<name>A0A1T5A920_9SPHN</name>
<feature type="transmembrane region" description="Helical" evidence="6">
    <location>
        <begin position="372"/>
        <end position="393"/>
    </location>
</feature>
<feature type="transmembrane region" description="Helical" evidence="6">
    <location>
        <begin position="105"/>
        <end position="126"/>
    </location>
</feature>
<dbReference type="RefSeq" id="WP_079646641.1">
    <property type="nucleotide sequence ID" value="NZ_FUYM01000001.1"/>
</dbReference>
<protein>
    <submittedName>
        <fullName evidence="8">Predicted arabinose efflux permease, MFS family</fullName>
    </submittedName>
</protein>
<dbReference type="STRING" id="439228.SAMN06295920_101726"/>
<organism evidence="8 9">
    <name type="scientific">Rhizorhabdus histidinilytica</name>
    <dbReference type="NCBI Taxonomy" id="439228"/>
    <lineage>
        <taxon>Bacteria</taxon>
        <taxon>Pseudomonadati</taxon>
        <taxon>Pseudomonadota</taxon>
        <taxon>Alphaproteobacteria</taxon>
        <taxon>Sphingomonadales</taxon>
        <taxon>Sphingomonadaceae</taxon>
        <taxon>Rhizorhabdus</taxon>
    </lineage>
</organism>
<gene>
    <name evidence="8" type="ORF">SAMN06295920_101726</name>
</gene>
<dbReference type="InterPro" id="IPR020846">
    <property type="entry name" value="MFS_dom"/>
</dbReference>
<feature type="transmembrane region" description="Helical" evidence="6">
    <location>
        <begin position="307"/>
        <end position="328"/>
    </location>
</feature>
<keyword evidence="2" id="KW-0813">Transport</keyword>
<keyword evidence="4 6" id="KW-1133">Transmembrane helix</keyword>
<accession>A0A1T5A920</accession>
<evidence type="ECO:0000256" key="3">
    <source>
        <dbReference type="ARBA" id="ARBA00022692"/>
    </source>
</evidence>
<dbReference type="EMBL" id="FUYM01000001">
    <property type="protein sequence ID" value="SKB31420.1"/>
    <property type="molecule type" value="Genomic_DNA"/>
</dbReference>
<dbReference type="InterPro" id="IPR036259">
    <property type="entry name" value="MFS_trans_sf"/>
</dbReference>
<evidence type="ECO:0000256" key="2">
    <source>
        <dbReference type="ARBA" id="ARBA00022448"/>
    </source>
</evidence>
<evidence type="ECO:0000256" key="6">
    <source>
        <dbReference type="SAM" id="Phobius"/>
    </source>
</evidence>
<feature type="transmembrane region" description="Helical" evidence="6">
    <location>
        <begin position="138"/>
        <end position="161"/>
    </location>
</feature>
<feature type="transmembrane region" description="Helical" evidence="6">
    <location>
        <begin position="334"/>
        <end position="360"/>
    </location>
</feature>
<dbReference type="Proteomes" id="UP000189818">
    <property type="component" value="Unassembled WGS sequence"/>
</dbReference>
<dbReference type="InterPro" id="IPR011701">
    <property type="entry name" value="MFS"/>
</dbReference>
<keyword evidence="9" id="KW-1185">Reference proteome</keyword>
<dbReference type="GO" id="GO:0016020">
    <property type="term" value="C:membrane"/>
    <property type="evidence" value="ECO:0007669"/>
    <property type="project" value="UniProtKB-SubCell"/>
</dbReference>
<dbReference type="InterPro" id="IPR044770">
    <property type="entry name" value="MFS_spinster-like"/>
</dbReference>
<dbReference type="PANTHER" id="PTHR23505">
    <property type="entry name" value="SPINSTER"/>
    <property type="match status" value="1"/>
</dbReference>
<proteinExistence type="predicted"/>
<feature type="transmembrane region" description="Helical" evidence="6">
    <location>
        <begin position="52"/>
        <end position="72"/>
    </location>
</feature>
<dbReference type="Gene3D" id="1.20.1250.20">
    <property type="entry name" value="MFS general substrate transporter like domains"/>
    <property type="match status" value="2"/>
</dbReference>
<evidence type="ECO:0000313" key="9">
    <source>
        <dbReference type="Proteomes" id="UP000189818"/>
    </source>
</evidence>
<feature type="domain" description="Major facilitator superfamily (MFS) profile" evidence="7">
    <location>
        <begin position="13"/>
        <end position="431"/>
    </location>
</feature>
<evidence type="ECO:0000256" key="1">
    <source>
        <dbReference type="ARBA" id="ARBA00004141"/>
    </source>
</evidence>
<dbReference type="OrthoDB" id="7400989at2"/>
<comment type="subcellular location">
    <subcellularLocation>
        <location evidence="1">Membrane</location>
        <topology evidence="1">Multi-pass membrane protein</topology>
    </subcellularLocation>
</comment>
<reference evidence="9" key="1">
    <citation type="submission" date="2017-02" db="EMBL/GenBank/DDBJ databases">
        <authorList>
            <person name="Varghese N."/>
            <person name="Submissions S."/>
        </authorList>
    </citation>
    <scope>NUCLEOTIDE SEQUENCE [LARGE SCALE GENOMIC DNA]</scope>
    <source>
        <strain evidence="9">UM2</strain>
    </source>
</reference>
<evidence type="ECO:0000259" key="7">
    <source>
        <dbReference type="PROSITE" id="PS50850"/>
    </source>
</evidence>
<evidence type="ECO:0000256" key="4">
    <source>
        <dbReference type="ARBA" id="ARBA00022989"/>
    </source>
</evidence>
<keyword evidence="3 6" id="KW-0812">Transmembrane</keyword>
<keyword evidence="5 6" id="KW-0472">Membrane</keyword>
<feature type="transmembrane region" description="Helical" evidence="6">
    <location>
        <begin position="79"/>
        <end position="99"/>
    </location>
</feature>
<evidence type="ECO:0000313" key="8">
    <source>
        <dbReference type="EMBL" id="SKB31420.1"/>
    </source>
</evidence>
<evidence type="ECO:0000256" key="5">
    <source>
        <dbReference type="ARBA" id="ARBA00023136"/>
    </source>
</evidence>
<feature type="transmembrane region" description="Helical" evidence="6">
    <location>
        <begin position="275"/>
        <end position="295"/>
    </location>
</feature>
<dbReference type="Pfam" id="PF07690">
    <property type="entry name" value="MFS_1"/>
    <property type="match status" value="1"/>
</dbReference>
<feature type="transmembrane region" description="Helical" evidence="6">
    <location>
        <begin position="236"/>
        <end position="255"/>
    </location>
</feature>